<dbReference type="GO" id="GO:0045333">
    <property type="term" value="P:cellular respiration"/>
    <property type="evidence" value="ECO:0007669"/>
    <property type="project" value="InterPro"/>
</dbReference>
<dbReference type="GO" id="GO:0048039">
    <property type="term" value="F:ubiquinone binding"/>
    <property type="evidence" value="ECO:0007669"/>
    <property type="project" value="InterPro"/>
</dbReference>
<feature type="domain" description="Coenzyme Q-binding protein COQ10 START" evidence="4">
    <location>
        <begin position="9"/>
        <end position="135"/>
    </location>
</feature>
<dbReference type="Pfam" id="PF03364">
    <property type="entry name" value="Polyketide_cyc"/>
    <property type="match status" value="1"/>
</dbReference>
<proteinExistence type="inferred from homology"/>
<reference evidence="5 6" key="1">
    <citation type="journal article" date="2017" name="Curr. Biol.">
        <title>Genome architecture and evolution of a unichromosomal asexual nematode.</title>
        <authorList>
            <person name="Fradin H."/>
            <person name="Zegar C."/>
            <person name="Gutwein M."/>
            <person name="Lucas J."/>
            <person name="Kovtun M."/>
            <person name="Corcoran D."/>
            <person name="Baugh L.R."/>
            <person name="Kiontke K."/>
            <person name="Gunsalus K."/>
            <person name="Fitch D.H."/>
            <person name="Piano F."/>
        </authorList>
    </citation>
    <scope>NUCLEOTIDE SEQUENCE [LARGE SCALE GENOMIC DNA]</scope>
    <source>
        <strain evidence="5">PF1309</strain>
    </source>
</reference>
<dbReference type="PANTHER" id="PTHR12901:SF10">
    <property type="entry name" value="COENZYME Q-BINDING PROTEIN COQ10, MITOCHONDRIAL"/>
    <property type="match status" value="1"/>
</dbReference>
<protein>
    <recommendedName>
        <fullName evidence="4">Coenzyme Q-binding protein COQ10 START domain-containing protein</fullName>
    </recommendedName>
</protein>
<organism evidence="5 6">
    <name type="scientific">Diploscapter pachys</name>
    <dbReference type="NCBI Taxonomy" id="2018661"/>
    <lineage>
        <taxon>Eukaryota</taxon>
        <taxon>Metazoa</taxon>
        <taxon>Ecdysozoa</taxon>
        <taxon>Nematoda</taxon>
        <taxon>Chromadorea</taxon>
        <taxon>Rhabditida</taxon>
        <taxon>Rhabditina</taxon>
        <taxon>Rhabditomorpha</taxon>
        <taxon>Rhabditoidea</taxon>
        <taxon>Rhabditidae</taxon>
        <taxon>Diploscapter</taxon>
    </lineage>
</organism>
<dbReference type="InterPro" id="IPR044996">
    <property type="entry name" value="COQ10-like"/>
</dbReference>
<dbReference type="Gene3D" id="3.30.530.20">
    <property type="match status" value="1"/>
</dbReference>
<dbReference type="Proteomes" id="UP000218231">
    <property type="component" value="Unassembled WGS sequence"/>
</dbReference>
<gene>
    <name evidence="5" type="ORF">WR25_07495</name>
</gene>
<dbReference type="STRING" id="2018661.A0A2A2JK25"/>
<evidence type="ECO:0000256" key="3">
    <source>
        <dbReference type="ARBA" id="ARBA00024947"/>
    </source>
</evidence>
<name>A0A2A2JK25_9BILA</name>
<dbReference type="PANTHER" id="PTHR12901">
    <property type="entry name" value="SPERM PROTEIN HOMOLOG"/>
    <property type="match status" value="1"/>
</dbReference>
<dbReference type="EMBL" id="LIAE01010386">
    <property type="protein sequence ID" value="PAV62090.1"/>
    <property type="molecule type" value="Genomic_DNA"/>
</dbReference>
<sequence>MEYEEKRIIGYSRERMFGVVADVAEYKHFIPWCRDSTVFDSKDNTKLAKLSIGFPPIMESYTSRVIMLRPSIVKSTVICDNLFRTLETSFVFSEGKQPDTCRLHYHLQFEFKSSLHAQFAHLFFDKVVKAMVGAFLDRAEELHGKPTVPHENPQILHYQS</sequence>
<evidence type="ECO:0000313" key="5">
    <source>
        <dbReference type="EMBL" id="PAV62090.1"/>
    </source>
</evidence>
<dbReference type="GO" id="GO:0005739">
    <property type="term" value="C:mitochondrion"/>
    <property type="evidence" value="ECO:0007669"/>
    <property type="project" value="TreeGrafter"/>
</dbReference>
<comment type="function">
    <text evidence="3">Required for the function of coenzyme Q in the respiratory chain. May serve as a chaperone or may be involved in the transport of Q6 from its site of synthesis to the catalytic sites of the respiratory complexes.</text>
</comment>
<comment type="subunit">
    <text evidence="2">Interacts with coenzyme Q.</text>
</comment>
<dbReference type="OrthoDB" id="292693at2759"/>
<dbReference type="SUPFAM" id="SSF55961">
    <property type="entry name" value="Bet v1-like"/>
    <property type="match status" value="1"/>
</dbReference>
<comment type="caution">
    <text evidence="5">The sequence shown here is derived from an EMBL/GenBank/DDBJ whole genome shotgun (WGS) entry which is preliminary data.</text>
</comment>
<keyword evidence="6" id="KW-1185">Reference proteome</keyword>
<comment type="similarity">
    <text evidence="1">Belongs to the COQ10 family.</text>
</comment>
<evidence type="ECO:0000256" key="1">
    <source>
        <dbReference type="ARBA" id="ARBA00006885"/>
    </source>
</evidence>
<dbReference type="CDD" id="cd07813">
    <property type="entry name" value="COQ10p_like"/>
    <property type="match status" value="1"/>
</dbReference>
<dbReference type="InterPro" id="IPR005031">
    <property type="entry name" value="COQ10_START"/>
</dbReference>
<evidence type="ECO:0000313" key="6">
    <source>
        <dbReference type="Proteomes" id="UP000218231"/>
    </source>
</evidence>
<evidence type="ECO:0000259" key="4">
    <source>
        <dbReference type="Pfam" id="PF03364"/>
    </source>
</evidence>
<accession>A0A2A2JK25</accession>
<evidence type="ECO:0000256" key="2">
    <source>
        <dbReference type="ARBA" id="ARBA00011814"/>
    </source>
</evidence>
<dbReference type="InterPro" id="IPR023393">
    <property type="entry name" value="START-like_dom_sf"/>
</dbReference>
<dbReference type="AlphaFoldDB" id="A0A2A2JK25"/>